<proteinExistence type="predicted"/>
<protein>
    <submittedName>
        <fullName evidence="2">Putative DNA uptake protein ComE1</fullName>
    </submittedName>
</protein>
<sequence>MKLMKTLFTSFVLCGSLAAGSTFAEDKVVEQNNSSCCDHSNGFTSSTSYDGR</sequence>
<evidence type="ECO:0000313" key="3">
    <source>
        <dbReference type="Proteomes" id="UP000249936"/>
    </source>
</evidence>
<gene>
    <name evidence="2" type="ORF">NCTC11872_02022</name>
</gene>
<dbReference type="Proteomes" id="UP000249936">
    <property type="component" value="Unassembled WGS sequence"/>
</dbReference>
<evidence type="ECO:0000313" key="2">
    <source>
        <dbReference type="EMBL" id="SPX42391.1"/>
    </source>
</evidence>
<name>A0A2X1PLE7_HAEIF</name>
<feature type="chain" id="PRO_5016104120" evidence="1">
    <location>
        <begin position="25"/>
        <end position="52"/>
    </location>
</feature>
<accession>A0A2X1PLE7</accession>
<dbReference type="EMBL" id="UASK01000006">
    <property type="protein sequence ID" value="SPX42391.1"/>
    <property type="molecule type" value="Genomic_DNA"/>
</dbReference>
<organism evidence="2 3">
    <name type="scientific">Haemophilus influenzae</name>
    <dbReference type="NCBI Taxonomy" id="727"/>
    <lineage>
        <taxon>Bacteria</taxon>
        <taxon>Pseudomonadati</taxon>
        <taxon>Pseudomonadota</taxon>
        <taxon>Gammaproteobacteria</taxon>
        <taxon>Pasteurellales</taxon>
        <taxon>Pasteurellaceae</taxon>
        <taxon>Haemophilus</taxon>
    </lineage>
</organism>
<feature type="signal peptide" evidence="1">
    <location>
        <begin position="1"/>
        <end position="24"/>
    </location>
</feature>
<keyword evidence="1" id="KW-0732">Signal</keyword>
<reference evidence="2 3" key="1">
    <citation type="submission" date="2018-06" db="EMBL/GenBank/DDBJ databases">
        <authorList>
            <consortium name="Pathogen Informatics"/>
            <person name="Doyle S."/>
        </authorList>
    </citation>
    <scope>NUCLEOTIDE SEQUENCE [LARGE SCALE GENOMIC DNA]</scope>
    <source>
        <strain evidence="2 3">NCTC11872</strain>
    </source>
</reference>
<dbReference type="AlphaFoldDB" id="A0A2X1PLE7"/>
<evidence type="ECO:0000256" key="1">
    <source>
        <dbReference type="SAM" id="SignalP"/>
    </source>
</evidence>